<evidence type="ECO:0000313" key="2">
    <source>
        <dbReference type="EMBL" id="KAG8629347.1"/>
    </source>
</evidence>
<feature type="compositionally biased region" description="Basic and acidic residues" evidence="1">
    <location>
        <begin position="21"/>
        <end position="73"/>
    </location>
</feature>
<evidence type="ECO:0000313" key="3">
    <source>
        <dbReference type="Proteomes" id="UP000809789"/>
    </source>
</evidence>
<protein>
    <submittedName>
        <fullName evidence="2">Uncharacterized protein</fullName>
    </submittedName>
</protein>
<feature type="region of interest" description="Disordered" evidence="1">
    <location>
        <begin position="1"/>
        <end position="73"/>
    </location>
</feature>
<gene>
    <name evidence="2" type="ORF">KVT40_003212</name>
</gene>
<evidence type="ECO:0000256" key="1">
    <source>
        <dbReference type="SAM" id="MobiDB-lite"/>
    </source>
</evidence>
<dbReference type="Proteomes" id="UP000809789">
    <property type="component" value="Unassembled WGS sequence"/>
</dbReference>
<keyword evidence="3" id="KW-1185">Reference proteome</keyword>
<accession>A0A8K0L533</accession>
<sequence length="73" mass="7813">MDAIKKAVSGHSSGSKPVDPNQKDYGDKGLDSLERRAGQNPDKLRSVNEKVTDSARGAFEKATGKKVPDKVSN</sequence>
<dbReference type="EMBL" id="JAESVG020000003">
    <property type="protein sequence ID" value="KAG8629347.1"/>
    <property type="molecule type" value="Genomic_DNA"/>
</dbReference>
<comment type="caution">
    <text evidence="2">The sequence shown here is derived from an EMBL/GenBank/DDBJ whole genome shotgun (WGS) entry which is preliminary data.</text>
</comment>
<organism evidence="2 3">
    <name type="scientific">Elsinoe batatas</name>
    <dbReference type="NCBI Taxonomy" id="2601811"/>
    <lineage>
        <taxon>Eukaryota</taxon>
        <taxon>Fungi</taxon>
        <taxon>Dikarya</taxon>
        <taxon>Ascomycota</taxon>
        <taxon>Pezizomycotina</taxon>
        <taxon>Dothideomycetes</taxon>
        <taxon>Dothideomycetidae</taxon>
        <taxon>Myriangiales</taxon>
        <taxon>Elsinoaceae</taxon>
        <taxon>Elsinoe</taxon>
    </lineage>
</organism>
<reference evidence="2" key="1">
    <citation type="submission" date="2021-07" db="EMBL/GenBank/DDBJ databases">
        <title>Elsinoe batatas strain:CRI-CJ2 Genome sequencing and assembly.</title>
        <authorList>
            <person name="Huang L."/>
        </authorList>
    </citation>
    <scope>NUCLEOTIDE SEQUENCE</scope>
    <source>
        <strain evidence="2">CRI-CJ2</strain>
    </source>
</reference>
<dbReference type="AlphaFoldDB" id="A0A8K0L533"/>
<name>A0A8K0L533_9PEZI</name>
<proteinExistence type="predicted"/>
<dbReference type="OrthoDB" id="3050608at2759"/>